<dbReference type="AlphaFoldDB" id="A0A815TMC9"/>
<name>A0A815TMC9_9BILA</name>
<evidence type="ECO:0000313" key="2">
    <source>
        <dbReference type="EMBL" id="CAF1508412.1"/>
    </source>
</evidence>
<comment type="caution">
    <text evidence="2">The sequence shown here is derived from an EMBL/GenBank/DDBJ whole genome shotgun (WGS) entry which is preliminary data.</text>
</comment>
<dbReference type="Proteomes" id="UP000663845">
    <property type="component" value="Unassembled WGS sequence"/>
</dbReference>
<proteinExistence type="predicted"/>
<sequence length="257" mass="29435">MTTDTKKLYSYRDAEKRMQVGLIAEEFLQWLDAEGNDTDSIIDLIPAYFEYRMNSDSGYKKAAFVAQLKKLGLNSSCVTLICAQTAELSNDDQQYAFYYAVQYCLYQFHIKFEIPLHPPITNGPLNQLETLDIQVTKDFFSKQFEKIQIKNFHTDNINIDLGETTMMESVTNTKLLLHATAVHFAASIIRNGIDATTTRINLDFGPGFYLNTDFRDAADWCTIFTWHPHPPTHTRSSNNTHRQTTINVSSPNRESVH</sequence>
<protein>
    <submittedName>
        <fullName evidence="2">Uncharacterized protein</fullName>
    </submittedName>
</protein>
<dbReference type="EMBL" id="CAJNOG010002522">
    <property type="protein sequence ID" value="CAF1508412.1"/>
    <property type="molecule type" value="Genomic_DNA"/>
</dbReference>
<gene>
    <name evidence="2" type="ORF">JYZ213_LOCUS43893</name>
</gene>
<feature type="compositionally biased region" description="Polar residues" evidence="1">
    <location>
        <begin position="233"/>
        <end position="257"/>
    </location>
</feature>
<evidence type="ECO:0000256" key="1">
    <source>
        <dbReference type="SAM" id="MobiDB-lite"/>
    </source>
</evidence>
<reference evidence="2" key="1">
    <citation type="submission" date="2021-02" db="EMBL/GenBank/DDBJ databases">
        <authorList>
            <person name="Nowell W R."/>
        </authorList>
    </citation>
    <scope>NUCLEOTIDE SEQUENCE</scope>
</reference>
<organism evidence="2 3">
    <name type="scientific">Adineta steineri</name>
    <dbReference type="NCBI Taxonomy" id="433720"/>
    <lineage>
        <taxon>Eukaryota</taxon>
        <taxon>Metazoa</taxon>
        <taxon>Spiralia</taxon>
        <taxon>Gnathifera</taxon>
        <taxon>Rotifera</taxon>
        <taxon>Eurotatoria</taxon>
        <taxon>Bdelloidea</taxon>
        <taxon>Adinetida</taxon>
        <taxon>Adinetidae</taxon>
        <taxon>Adineta</taxon>
    </lineage>
</organism>
<dbReference type="SUPFAM" id="SSF56399">
    <property type="entry name" value="ADP-ribosylation"/>
    <property type="match status" value="1"/>
</dbReference>
<feature type="region of interest" description="Disordered" evidence="1">
    <location>
        <begin position="231"/>
        <end position="257"/>
    </location>
</feature>
<accession>A0A815TMC9</accession>
<evidence type="ECO:0000313" key="3">
    <source>
        <dbReference type="Proteomes" id="UP000663845"/>
    </source>
</evidence>